<protein>
    <submittedName>
        <fullName evidence="1">Uncharacterized protein</fullName>
    </submittedName>
</protein>
<dbReference type="EMBL" id="FQYV01000001">
    <property type="protein sequence ID" value="SHI31359.1"/>
    <property type="molecule type" value="Genomic_DNA"/>
</dbReference>
<accession>A0A1M6A4R1</accession>
<organism evidence="1 2">
    <name type="scientific">Aequorivita viscosa</name>
    <dbReference type="NCBI Taxonomy" id="797419"/>
    <lineage>
        <taxon>Bacteria</taxon>
        <taxon>Pseudomonadati</taxon>
        <taxon>Bacteroidota</taxon>
        <taxon>Flavobacteriia</taxon>
        <taxon>Flavobacteriales</taxon>
        <taxon>Flavobacteriaceae</taxon>
        <taxon>Aequorivita</taxon>
    </lineage>
</organism>
<dbReference type="STRING" id="797419.SAMN05216556_10271"/>
<sequence>MEKPTLKAIHIGKSHQPTHKPKLAKEYVFANADRRTKKKYDCPTMAIRNSGESTDMKVITFNKLTAKRKVKCLEIPHYA</sequence>
<proteinExistence type="predicted"/>
<name>A0A1M6A4R1_9FLAO</name>
<gene>
    <name evidence="1" type="ORF">SAMN04487908_10170</name>
</gene>
<dbReference type="Proteomes" id="UP000184172">
    <property type="component" value="Unassembled WGS sequence"/>
</dbReference>
<evidence type="ECO:0000313" key="1">
    <source>
        <dbReference type="EMBL" id="SHI31359.1"/>
    </source>
</evidence>
<evidence type="ECO:0000313" key="2">
    <source>
        <dbReference type="Proteomes" id="UP000184172"/>
    </source>
</evidence>
<keyword evidence="2" id="KW-1185">Reference proteome</keyword>
<reference evidence="2" key="1">
    <citation type="submission" date="2016-11" db="EMBL/GenBank/DDBJ databases">
        <authorList>
            <person name="Varghese N."/>
            <person name="Submissions S."/>
        </authorList>
    </citation>
    <scope>NUCLEOTIDE SEQUENCE [LARGE SCALE GENOMIC DNA]</scope>
    <source>
        <strain evidence="2">DSM 26349</strain>
    </source>
</reference>
<dbReference type="AlphaFoldDB" id="A0A1M6A4R1"/>